<evidence type="ECO:0000313" key="10">
    <source>
        <dbReference type="EMBL" id="KAL1129052.1"/>
    </source>
</evidence>
<dbReference type="PROSITE" id="PS00194">
    <property type="entry name" value="THIOREDOXIN_1"/>
    <property type="match status" value="3"/>
</dbReference>
<evidence type="ECO:0000259" key="9">
    <source>
        <dbReference type="PROSITE" id="PS51352"/>
    </source>
</evidence>
<dbReference type="SUPFAM" id="SSF46565">
    <property type="entry name" value="Chaperone J-domain"/>
    <property type="match status" value="1"/>
</dbReference>
<evidence type="ECO:0000256" key="1">
    <source>
        <dbReference type="ARBA" id="ARBA00004163"/>
    </source>
</evidence>
<dbReference type="InterPro" id="IPR052460">
    <property type="entry name" value="ER_disulfide_reductase"/>
</dbReference>
<protein>
    <recommendedName>
        <fullName evidence="2">DnaJ homolog subfamily C member 10</fullName>
    </recommendedName>
    <alternativeName>
        <fullName evidence="3">DnaJ homolog subfamily C member 16</fullName>
    </alternativeName>
    <alternativeName>
        <fullName evidence="6">Endoplasmic reticulum DNA J domain-containing protein 8</fullName>
    </alternativeName>
</protein>
<dbReference type="Proteomes" id="UP001558652">
    <property type="component" value="Unassembled WGS sequence"/>
</dbReference>
<dbReference type="CDD" id="cd02961">
    <property type="entry name" value="PDI_a_family"/>
    <property type="match status" value="1"/>
</dbReference>
<dbReference type="GO" id="GO:0006914">
    <property type="term" value="P:autophagy"/>
    <property type="evidence" value="ECO:0007669"/>
    <property type="project" value="UniProtKB-KW"/>
</dbReference>
<dbReference type="CDD" id="cd06257">
    <property type="entry name" value="DnaJ"/>
    <property type="match status" value="1"/>
</dbReference>
<dbReference type="PROSITE" id="PS00636">
    <property type="entry name" value="DNAJ_1"/>
    <property type="match status" value="1"/>
</dbReference>
<evidence type="ECO:0000256" key="5">
    <source>
        <dbReference type="ARBA" id="ARBA00035002"/>
    </source>
</evidence>
<gene>
    <name evidence="10" type="ORF">AAG570_013584</name>
</gene>
<feature type="signal peptide" evidence="7">
    <location>
        <begin position="1"/>
        <end position="17"/>
    </location>
</feature>
<dbReference type="InterPro" id="IPR017937">
    <property type="entry name" value="Thioredoxin_CS"/>
</dbReference>
<dbReference type="GO" id="GO:0005789">
    <property type="term" value="C:endoplasmic reticulum membrane"/>
    <property type="evidence" value="ECO:0007669"/>
    <property type="project" value="UniProtKB-SubCell"/>
</dbReference>
<evidence type="ECO:0000256" key="2">
    <source>
        <dbReference type="ARBA" id="ARBA00020920"/>
    </source>
</evidence>
<comment type="function">
    <text evidence="5">Plays an important role in regulating the size of autophagosomes during the formation process.</text>
</comment>
<dbReference type="PANTHER" id="PTHR44340:SF1">
    <property type="entry name" value="DNAJ HOMOLOG SUBFAMILY C MEMBER 10"/>
    <property type="match status" value="1"/>
</dbReference>
<dbReference type="InterPro" id="IPR013766">
    <property type="entry name" value="Thioredoxin_domain"/>
</dbReference>
<evidence type="ECO:0000256" key="6">
    <source>
        <dbReference type="ARBA" id="ARBA00035043"/>
    </source>
</evidence>
<dbReference type="PRINTS" id="PR00421">
    <property type="entry name" value="THIOREDOXIN"/>
</dbReference>
<dbReference type="PRINTS" id="PR00625">
    <property type="entry name" value="JDOMAIN"/>
</dbReference>
<dbReference type="Gene3D" id="1.10.287.110">
    <property type="entry name" value="DnaJ domain"/>
    <property type="match status" value="1"/>
</dbReference>
<feature type="domain" description="Thioredoxin" evidence="9">
    <location>
        <begin position="630"/>
        <end position="767"/>
    </location>
</feature>
<organism evidence="10 11">
    <name type="scientific">Ranatra chinensis</name>
    <dbReference type="NCBI Taxonomy" id="642074"/>
    <lineage>
        <taxon>Eukaryota</taxon>
        <taxon>Metazoa</taxon>
        <taxon>Ecdysozoa</taxon>
        <taxon>Arthropoda</taxon>
        <taxon>Hexapoda</taxon>
        <taxon>Insecta</taxon>
        <taxon>Pterygota</taxon>
        <taxon>Neoptera</taxon>
        <taxon>Paraneoptera</taxon>
        <taxon>Hemiptera</taxon>
        <taxon>Heteroptera</taxon>
        <taxon>Panheteroptera</taxon>
        <taxon>Nepomorpha</taxon>
        <taxon>Nepidae</taxon>
        <taxon>Ranatrinae</taxon>
        <taxon>Ranatra</taxon>
    </lineage>
</organism>
<dbReference type="PROSITE" id="PS51352">
    <property type="entry name" value="THIOREDOXIN_2"/>
    <property type="match status" value="3"/>
</dbReference>
<name>A0ABD0YRE3_9HEMI</name>
<sequence length="767" mass="87622">FFLKFLWVALLFGLSSGTDYYELLGVQKTADNREIRRAFKKLAVTLHPDKNQEDPDAHDRFIKITRAYEVLKDDEKRKHYDLFGEDRSSSPSKTQYQSYAYYRDYFGIYDDDPEIITLSHSDFESNVVGSEIKWFINYYSPLCSHCHDLAPTWRSLAKELQGVIMFGAVNCEEDWNLCREQGVMSYPSLIFYPSKEHFYGERRKYELQDFILKKIETGITFVKDKNTWESIKNNHRSWLLILNEINSMSSDTTIIAAILRGLLGVAVIDCDSMSCEEFQDGVKTNSLIYLEKSHDIWSSSTIESDDPQEVMKEVLGLLPSVTQLDDKIFEELISNLQLHKSAPWLIYFNMGPPTEIDVEVKKLQQFLPNFNIGAVNCGRYSKLCADVTISKYPMFGVFKPGGGREFHHGPNLAHSIASFARESASATNIRTLSENEFHKTVALDGGAWFVDFYAPWCPPCLRLLPQLRKASSSFSPETVSFATVDCVSQATLCRSHNIQQYPTTLLFNSTKQPQRFRGSHSASSIVEFVQDLINPSVISLTEETFYLSVGRKSPDSIWMVDFFMPWCGPCQQLAPQYRKLGKMVADLPSVHIAEVNCEVEVDLCEQQGVKSYPNIRLYPLNSNGLNTVALFRGYQRDALSLKRWLVGFLPSAIKELKPDNFNIVTESDSPWLVDFYAPWCGHCVAFEPEFVMLSQKLEGKVLSGKVNCDIYLHLCRSAGVSGYPTVMFYHPRSRKMKGIEIHSQNPSKIIEFVDQMVPSKRNLRDEL</sequence>
<evidence type="ECO:0000313" key="11">
    <source>
        <dbReference type="Proteomes" id="UP001558652"/>
    </source>
</evidence>
<evidence type="ECO:0000259" key="8">
    <source>
        <dbReference type="PROSITE" id="PS50076"/>
    </source>
</evidence>
<accession>A0ABD0YRE3</accession>
<reference evidence="10 11" key="1">
    <citation type="submission" date="2024-07" db="EMBL/GenBank/DDBJ databases">
        <title>Chromosome-level genome assembly of the water stick insect Ranatra chinensis (Heteroptera: Nepidae).</title>
        <authorList>
            <person name="Liu X."/>
        </authorList>
    </citation>
    <scope>NUCLEOTIDE SEQUENCE [LARGE SCALE GENOMIC DNA]</scope>
    <source>
        <strain evidence="10">Cailab_2021Rc</strain>
        <tissue evidence="10">Muscle</tissue>
    </source>
</reference>
<keyword evidence="11" id="KW-1185">Reference proteome</keyword>
<dbReference type="EMBL" id="JBFDAA010000009">
    <property type="protein sequence ID" value="KAL1129052.1"/>
    <property type="molecule type" value="Genomic_DNA"/>
</dbReference>
<comment type="caution">
    <text evidence="10">The sequence shown here is derived from an EMBL/GenBank/DDBJ whole genome shotgun (WGS) entry which is preliminary data.</text>
</comment>
<dbReference type="InterPro" id="IPR001623">
    <property type="entry name" value="DnaJ_domain"/>
</dbReference>
<dbReference type="InterPro" id="IPR018253">
    <property type="entry name" value="DnaJ_domain_CS"/>
</dbReference>
<feature type="domain" description="Thioredoxin" evidence="9">
    <location>
        <begin position="410"/>
        <end position="534"/>
    </location>
</feature>
<dbReference type="InterPro" id="IPR036869">
    <property type="entry name" value="J_dom_sf"/>
</dbReference>
<evidence type="ECO:0000256" key="4">
    <source>
        <dbReference type="ARBA" id="ARBA00023006"/>
    </source>
</evidence>
<proteinExistence type="predicted"/>
<dbReference type="SUPFAM" id="SSF52833">
    <property type="entry name" value="Thioredoxin-like"/>
    <property type="match status" value="5"/>
</dbReference>
<dbReference type="FunFam" id="1.10.287.110:FF:000029">
    <property type="entry name" value="DnaJ homolog subfamily C member 10"/>
    <property type="match status" value="1"/>
</dbReference>
<feature type="non-terminal residue" evidence="10">
    <location>
        <position position="1"/>
    </location>
</feature>
<feature type="chain" id="PRO_5044867448" description="DnaJ homolog subfamily C member 10" evidence="7">
    <location>
        <begin position="18"/>
        <end position="767"/>
    </location>
</feature>
<keyword evidence="4" id="KW-0072">Autophagy</keyword>
<feature type="domain" description="J" evidence="8">
    <location>
        <begin position="19"/>
        <end position="84"/>
    </location>
</feature>
<dbReference type="Gene3D" id="3.40.30.10">
    <property type="entry name" value="Glutaredoxin"/>
    <property type="match status" value="5"/>
</dbReference>
<comment type="subcellular location">
    <subcellularLocation>
        <location evidence="1">Endoplasmic reticulum membrane</location>
        <topology evidence="1">Single-pass type IV membrane protein</topology>
    </subcellularLocation>
</comment>
<evidence type="ECO:0000256" key="7">
    <source>
        <dbReference type="SAM" id="SignalP"/>
    </source>
</evidence>
<dbReference type="Pfam" id="PF00226">
    <property type="entry name" value="DnaJ"/>
    <property type="match status" value="1"/>
</dbReference>
<dbReference type="AlphaFoldDB" id="A0ABD0YRE3"/>
<dbReference type="SMART" id="SM00271">
    <property type="entry name" value="DnaJ"/>
    <property type="match status" value="1"/>
</dbReference>
<feature type="domain" description="Thioredoxin" evidence="9">
    <location>
        <begin position="106"/>
        <end position="216"/>
    </location>
</feature>
<dbReference type="InterPro" id="IPR036249">
    <property type="entry name" value="Thioredoxin-like_sf"/>
</dbReference>
<dbReference type="PROSITE" id="PS50076">
    <property type="entry name" value="DNAJ_2"/>
    <property type="match status" value="1"/>
</dbReference>
<dbReference type="PANTHER" id="PTHR44340">
    <property type="entry name" value="DNAJ HOMOLOG SUBFAMILY C MEMBER 10"/>
    <property type="match status" value="1"/>
</dbReference>
<evidence type="ECO:0000256" key="3">
    <source>
        <dbReference type="ARBA" id="ARBA00020921"/>
    </source>
</evidence>
<dbReference type="Pfam" id="PF00085">
    <property type="entry name" value="Thioredoxin"/>
    <property type="match status" value="4"/>
</dbReference>
<keyword evidence="7" id="KW-0732">Signal</keyword>